<keyword evidence="1" id="KW-1133">Transmembrane helix</keyword>
<dbReference type="RefSeq" id="XP_066803086.1">
    <property type="nucleotide sequence ID" value="XM_066946694.1"/>
</dbReference>
<keyword evidence="1" id="KW-0812">Transmembrane</keyword>
<name>A0AAW0YX66_9TREE</name>
<sequence>MMKCYLFGIGSGMSVLLASASVVLCFVFPSFLHTVKRQGATAEVLERLHFFSEMNQMRTVFRVMYAVAFLILSVDGFTKEKKVNTNPFWADFIFLMGQIGLLSATCLSVVILLPRNMTSESLPPPNEENFHPMVPFKRPRPDGYSARQFLELGERLNVGHETMIAGLFSGGDGDRRDMDNNFEMSLTPPSDGKSDSQTHVDEVPFAAVADKSKEARRSEMPSLPEVISQFKSPFEMVKGNSGGPTQVYVTSHTIVEEAQMNGRGEGLTRIKSRDE</sequence>
<proteinExistence type="predicted"/>
<protein>
    <submittedName>
        <fullName evidence="2">Uncharacterized protein</fullName>
    </submittedName>
</protein>
<feature type="transmembrane region" description="Helical" evidence="1">
    <location>
        <begin position="59"/>
        <end position="77"/>
    </location>
</feature>
<organism evidence="2 3">
    <name type="scientific">Kwoniella newhampshirensis</name>
    <dbReference type="NCBI Taxonomy" id="1651941"/>
    <lineage>
        <taxon>Eukaryota</taxon>
        <taxon>Fungi</taxon>
        <taxon>Dikarya</taxon>
        <taxon>Basidiomycota</taxon>
        <taxon>Agaricomycotina</taxon>
        <taxon>Tremellomycetes</taxon>
        <taxon>Tremellales</taxon>
        <taxon>Cryptococcaceae</taxon>
        <taxon>Kwoniella</taxon>
    </lineage>
</organism>
<evidence type="ECO:0000256" key="1">
    <source>
        <dbReference type="SAM" id="Phobius"/>
    </source>
</evidence>
<keyword evidence="3" id="KW-1185">Reference proteome</keyword>
<dbReference type="GeneID" id="92180845"/>
<evidence type="ECO:0000313" key="2">
    <source>
        <dbReference type="EMBL" id="KAK8854848.1"/>
    </source>
</evidence>
<dbReference type="AlphaFoldDB" id="A0AAW0YX66"/>
<dbReference type="EMBL" id="JBCAWK010000006">
    <property type="protein sequence ID" value="KAK8854848.1"/>
    <property type="molecule type" value="Genomic_DNA"/>
</dbReference>
<feature type="transmembrane region" description="Helical" evidence="1">
    <location>
        <begin position="89"/>
        <end position="113"/>
    </location>
</feature>
<accession>A0AAW0YX66</accession>
<gene>
    <name evidence="2" type="ORF">IAR55_003587</name>
</gene>
<keyword evidence="1" id="KW-0472">Membrane</keyword>
<reference evidence="2 3" key="1">
    <citation type="journal article" date="2024" name="bioRxiv">
        <title>Comparative genomics of Cryptococcus and Kwoniella reveals pathogenesis evolution and contrasting karyotype dynamics via intercentromeric recombination or chromosome fusion.</title>
        <authorList>
            <person name="Coelho M.A."/>
            <person name="David-Palma M."/>
            <person name="Shea T."/>
            <person name="Bowers K."/>
            <person name="McGinley-Smith S."/>
            <person name="Mohammad A.W."/>
            <person name="Gnirke A."/>
            <person name="Yurkov A.M."/>
            <person name="Nowrousian M."/>
            <person name="Sun S."/>
            <person name="Cuomo C.A."/>
            <person name="Heitman J."/>
        </authorList>
    </citation>
    <scope>NUCLEOTIDE SEQUENCE [LARGE SCALE GENOMIC DNA]</scope>
    <source>
        <strain evidence="2 3">CBS 13917</strain>
    </source>
</reference>
<comment type="caution">
    <text evidence="2">The sequence shown here is derived from an EMBL/GenBank/DDBJ whole genome shotgun (WGS) entry which is preliminary data.</text>
</comment>
<evidence type="ECO:0000313" key="3">
    <source>
        <dbReference type="Proteomes" id="UP001388673"/>
    </source>
</evidence>
<dbReference type="Proteomes" id="UP001388673">
    <property type="component" value="Unassembled WGS sequence"/>
</dbReference>
<dbReference type="KEGG" id="kne:92180845"/>